<keyword evidence="5" id="KW-1185">Reference proteome</keyword>
<sequence length="256" mass="29526">MIANKTIKLVLNVKQLEGNTNIKFLRVLLSYPNIDINSKYIFCKKQNGYDNGFEKSKIESGTALHMAICNHNSKIINCLLHYLKTEINQKFQIIYKKNKISLTHRFFVFDHVFDFQKKTDELLNKSSYTNIYSSLDKNENILQITGMTALHLAIKENDMDTIMLLLSIRNFDINEAMSIKFKNGTKSGITALHMAIETENFDVVNLLLKNDEIDINALMIINLEKMQYQVSPLHLASMTRNTKIFHKLYLAGASHE</sequence>
<dbReference type="SMART" id="SM00248">
    <property type="entry name" value="ANK"/>
    <property type="match status" value="4"/>
</dbReference>
<evidence type="ECO:0000313" key="4">
    <source>
        <dbReference type="EMBL" id="KAK8852535.1"/>
    </source>
</evidence>
<name>A0ABR2HUU9_9EUKA</name>
<organism evidence="4 5">
    <name type="scientific">Tritrichomonas musculus</name>
    <dbReference type="NCBI Taxonomy" id="1915356"/>
    <lineage>
        <taxon>Eukaryota</taxon>
        <taxon>Metamonada</taxon>
        <taxon>Parabasalia</taxon>
        <taxon>Tritrichomonadida</taxon>
        <taxon>Tritrichomonadidae</taxon>
        <taxon>Tritrichomonas</taxon>
    </lineage>
</organism>
<evidence type="ECO:0000256" key="3">
    <source>
        <dbReference type="PROSITE-ProRule" id="PRU00023"/>
    </source>
</evidence>
<protein>
    <recommendedName>
        <fullName evidence="6">Ankyrin repeat protein</fullName>
    </recommendedName>
</protein>
<dbReference type="InterPro" id="IPR036770">
    <property type="entry name" value="Ankyrin_rpt-contain_sf"/>
</dbReference>
<feature type="repeat" description="ANK" evidence="3">
    <location>
        <begin position="187"/>
        <end position="210"/>
    </location>
</feature>
<evidence type="ECO:0000256" key="1">
    <source>
        <dbReference type="ARBA" id="ARBA00022737"/>
    </source>
</evidence>
<dbReference type="Gene3D" id="1.25.40.20">
    <property type="entry name" value="Ankyrin repeat-containing domain"/>
    <property type="match status" value="1"/>
</dbReference>
<proteinExistence type="predicted"/>
<dbReference type="PROSITE" id="PS50297">
    <property type="entry name" value="ANK_REP_REGION"/>
    <property type="match status" value="2"/>
</dbReference>
<gene>
    <name evidence="4" type="ORF">M9Y10_017520</name>
</gene>
<evidence type="ECO:0008006" key="6">
    <source>
        <dbReference type="Google" id="ProtNLM"/>
    </source>
</evidence>
<feature type="repeat" description="ANK" evidence="3">
    <location>
        <begin position="145"/>
        <end position="167"/>
    </location>
</feature>
<keyword evidence="2 3" id="KW-0040">ANK repeat</keyword>
<dbReference type="Pfam" id="PF12796">
    <property type="entry name" value="Ank_2"/>
    <property type="match status" value="1"/>
</dbReference>
<dbReference type="Proteomes" id="UP001470230">
    <property type="component" value="Unassembled WGS sequence"/>
</dbReference>
<dbReference type="PANTHER" id="PTHR24198">
    <property type="entry name" value="ANKYRIN REPEAT AND PROTEIN KINASE DOMAIN-CONTAINING PROTEIN"/>
    <property type="match status" value="1"/>
</dbReference>
<dbReference type="EMBL" id="JAPFFF010000023">
    <property type="protein sequence ID" value="KAK8852535.1"/>
    <property type="molecule type" value="Genomic_DNA"/>
</dbReference>
<dbReference type="InterPro" id="IPR002110">
    <property type="entry name" value="Ankyrin_rpt"/>
</dbReference>
<accession>A0ABR2HUU9</accession>
<evidence type="ECO:0000256" key="2">
    <source>
        <dbReference type="ARBA" id="ARBA00023043"/>
    </source>
</evidence>
<dbReference type="SUPFAM" id="SSF48403">
    <property type="entry name" value="Ankyrin repeat"/>
    <property type="match status" value="1"/>
</dbReference>
<evidence type="ECO:0000313" key="5">
    <source>
        <dbReference type="Proteomes" id="UP001470230"/>
    </source>
</evidence>
<keyword evidence="1" id="KW-0677">Repeat</keyword>
<comment type="caution">
    <text evidence="4">The sequence shown here is derived from an EMBL/GenBank/DDBJ whole genome shotgun (WGS) entry which is preliminary data.</text>
</comment>
<dbReference type="PANTHER" id="PTHR24198:SF165">
    <property type="entry name" value="ANKYRIN REPEAT-CONTAINING PROTEIN-RELATED"/>
    <property type="match status" value="1"/>
</dbReference>
<dbReference type="PROSITE" id="PS50088">
    <property type="entry name" value="ANK_REPEAT"/>
    <property type="match status" value="2"/>
</dbReference>
<reference evidence="4 5" key="1">
    <citation type="submission" date="2024-04" db="EMBL/GenBank/DDBJ databases">
        <title>Tritrichomonas musculus Genome.</title>
        <authorList>
            <person name="Alves-Ferreira E."/>
            <person name="Grigg M."/>
            <person name="Lorenzi H."/>
            <person name="Galac M."/>
        </authorList>
    </citation>
    <scope>NUCLEOTIDE SEQUENCE [LARGE SCALE GENOMIC DNA]</scope>
    <source>
        <strain evidence="4 5">EAF2021</strain>
    </source>
</reference>